<reference evidence="2 3" key="2">
    <citation type="submission" date="2016-08" db="EMBL/GenBank/DDBJ databases">
        <title>Pervasive Adenine N6-methylation of Active Genes in Fungi.</title>
        <authorList>
            <consortium name="DOE Joint Genome Institute"/>
            <person name="Mondo S.J."/>
            <person name="Dannebaum R.O."/>
            <person name="Kuo R.C."/>
            <person name="Labutti K."/>
            <person name="Haridas S."/>
            <person name="Kuo A."/>
            <person name="Salamov A."/>
            <person name="Ahrendt S.R."/>
            <person name="Lipzen A."/>
            <person name="Sullivan W."/>
            <person name="Andreopoulos W.B."/>
            <person name="Clum A."/>
            <person name="Lindquist E."/>
            <person name="Daum C."/>
            <person name="Ramamoorthy G.K."/>
            <person name="Gryganskyi A."/>
            <person name="Culley D."/>
            <person name="Magnuson J.K."/>
            <person name="James T.Y."/>
            <person name="O'Malley M.A."/>
            <person name="Stajich J.E."/>
            <person name="Spatafora J.W."/>
            <person name="Visel A."/>
            <person name="Grigoriev I.V."/>
        </authorList>
    </citation>
    <scope>NUCLEOTIDE SEQUENCE [LARGE SCALE GENOMIC DNA]</scope>
    <source>
        <strain evidence="2 3">S4</strain>
    </source>
</reference>
<name>A0A1Y1W8L7_9FUNG</name>
<keyword evidence="3" id="KW-1185">Reference proteome</keyword>
<dbReference type="Proteomes" id="UP000193944">
    <property type="component" value="Unassembled WGS sequence"/>
</dbReference>
<evidence type="ECO:0000313" key="2">
    <source>
        <dbReference type="EMBL" id="ORX69853.1"/>
    </source>
</evidence>
<evidence type="ECO:0000313" key="3">
    <source>
        <dbReference type="Proteomes" id="UP000193944"/>
    </source>
</evidence>
<dbReference type="AlphaFoldDB" id="A0A1Y1W8L7"/>
<dbReference type="EMBL" id="MCFG01000413">
    <property type="protein sequence ID" value="ORX69853.1"/>
    <property type="molecule type" value="Genomic_DNA"/>
</dbReference>
<feature type="region of interest" description="Disordered" evidence="1">
    <location>
        <begin position="1"/>
        <end position="92"/>
    </location>
</feature>
<dbReference type="OrthoDB" id="10485560at2759"/>
<sequence>MTNFQMRTKNQPPNQSSGFNLLSKLDSPPPSYSSLPDVSDNNNYDEKKQKNNNDNGNNNNNNNHNQLSDDQMFNFPEIPNSKVGDDDSIDHSTTINTVSYEELEKRFEMLKKK</sequence>
<organism evidence="2 3">
    <name type="scientific">Anaeromyces robustus</name>
    <dbReference type="NCBI Taxonomy" id="1754192"/>
    <lineage>
        <taxon>Eukaryota</taxon>
        <taxon>Fungi</taxon>
        <taxon>Fungi incertae sedis</taxon>
        <taxon>Chytridiomycota</taxon>
        <taxon>Chytridiomycota incertae sedis</taxon>
        <taxon>Neocallimastigomycetes</taxon>
        <taxon>Neocallimastigales</taxon>
        <taxon>Neocallimastigaceae</taxon>
        <taxon>Anaeromyces</taxon>
    </lineage>
</organism>
<evidence type="ECO:0000256" key="1">
    <source>
        <dbReference type="SAM" id="MobiDB-lite"/>
    </source>
</evidence>
<gene>
    <name evidence="2" type="ORF">BCR32DRAFT_250223</name>
</gene>
<feature type="compositionally biased region" description="Low complexity" evidence="1">
    <location>
        <begin position="52"/>
        <end position="65"/>
    </location>
</feature>
<proteinExistence type="predicted"/>
<feature type="compositionally biased region" description="Low complexity" evidence="1">
    <location>
        <begin position="21"/>
        <end position="42"/>
    </location>
</feature>
<feature type="compositionally biased region" description="Polar residues" evidence="1">
    <location>
        <begin position="1"/>
        <end position="20"/>
    </location>
</feature>
<protein>
    <submittedName>
        <fullName evidence="2">Uncharacterized protein</fullName>
    </submittedName>
</protein>
<reference evidence="2 3" key="1">
    <citation type="submission" date="2016-08" db="EMBL/GenBank/DDBJ databases">
        <title>A Parts List for Fungal Cellulosomes Revealed by Comparative Genomics.</title>
        <authorList>
            <consortium name="DOE Joint Genome Institute"/>
            <person name="Haitjema C.H."/>
            <person name="Gilmore S.P."/>
            <person name="Henske J.K."/>
            <person name="Solomon K.V."/>
            <person name="De Groot R."/>
            <person name="Kuo A."/>
            <person name="Mondo S.J."/>
            <person name="Salamov A.A."/>
            <person name="Labutti K."/>
            <person name="Zhao Z."/>
            <person name="Chiniquy J."/>
            <person name="Barry K."/>
            <person name="Brewer H.M."/>
            <person name="Purvine S.O."/>
            <person name="Wright A.T."/>
            <person name="Boxma B."/>
            <person name="Van Alen T."/>
            <person name="Hackstein J.H."/>
            <person name="Baker S.E."/>
            <person name="Grigoriev I.V."/>
            <person name="O'Malley M.A."/>
        </authorList>
    </citation>
    <scope>NUCLEOTIDE SEQUENCE [LARGE SCALE GENOMIC DNA]</scope>
    <source>
        <strain evidence="2 3">S4</strain>
    </source>
</reference>
<accession>A0A1Y1W8L7</accession>
<comment type="caution">
    <text evidence="2">The sequence shown here is derived from an EMBL/GenBank/DDBJ whole genome shotgun (WGS) entry which is preliminary data.</text>
</comment>